<protein>
    <recommendedName>
        <fullName evidence="4">AsmA-like C-terminal domain-containing protein</fullName>
    </recommendedName>
</protein>
<keyword evidence="1" id="KW-1133">Transmembrane helix</keyword>
<organism evidence="2 3">
    <name type="scientific">Candidatus Cryptobacteroides merdipullorum</name>
    <dbReference type="NCBI Taxonomy" id="2840771"/>
    <lineage>
        <taxon>Bacteria</taxon>
        <taxon>Pseudomonadati</taxon>
        <taxon>Bacteroidota</taxon>
        <taxon>Bacteroidia</taxon>
        <taxon>Bacteroidales</taxon>
        <taxon>Candidatus Cryptobacteroides</taxon>
    </lineage>
</organism>
<evidence type="ECO:0000256" key="1">
    <source>
        <dbReference type="SAM" id="Phobius"/>
    </source>
</evidence>
<name>A0A9D1GP24_9BACT</name>
<sequence length="1209" mass="133055">MKTVWKVLLWVAGVWAVILIAVQVALSPSVLTRLANRFANEYVDADVSFGEVRLSVFRSFPYLNIGFTDFSLTYPSDRYAAVEDSTYYMMRQGRGPGADTLASVRRMFASVDVAALAAGTVRVPSLVLDRPRIFAKNYADGRKNWDVFIAGGSKDKDPADSLAEKEPMKFALGRIVLRGHPHVVYSSPADTLFAMADFSRMRFNGRLAAGDDELVRPDAADVKARRRYTRDSIRQERRRRRSRIGLTVDSMLVAGRLPSDTLAMRLDRMGIIAHSGHIDIDASATAWLASAHYGRIGLPVDISAEVGFPKDSVFALDIIGLEASVADLPLKASADLRFGDRLRISGSASIDECRVSDVLGHFRRSSFKLAGNIETDAKVSLSADFDGFLDPAEGVFPDIDARLSIPHSTIGNRMFDLRHEIALDGELHGRGGKMDLQLGDFHVKGKALHIDVSGSASDLLGGDPLVDADASVRISLDTLSQFMKRRSGVELSGDLDASVRGKARISHLDPYQLAQADISGRLRSGGLKVISDSLRLTTDSLDIWLGAVGNTRDSSVAQGERMLAMTAYVDTAYLSMKDRMRVVGRNISLKAQNAAAVLDRTDSSRFYPFGGRLDIGFLSLVGADTTFVAVSNSGSIFKISPKSGAPDVPVLTLDSSNKGVFMRGPVNRIFVRNLDLDAVAAMNSIERRRRSRAFADSLMRRYPDVPPDSLFARFRRTRGSRPLPEWLSEEDFRKRDISLNLGDSVTRYLRDWDFDGSLSVGSAGVITPYFPLRNRLTDIKASFNNNEIRFDSFNLASGRSQLSLSGDLRGLRSMLRGQGFLRLDMEVSSDSLNVNELLGAWQLGSGYEPENLSATALDIADEEYQEMVTVDSLETSEVPAPALIVVPGNITADLRLKAADVTYSNLKIDTLTTDIAVRERCVQLTNTVARTDVGDIEFEGFYSTRTKRDLQTGFDLQLKDITAEKVIEMMPAVDSVMSMLKSFRGLLNCTVSATASMDTTMTILTPSINGVIRISGDDLTLSESTAFNEIARKLMFKDRTGGHVDHMSVEGLISDNKIEVFPFVLSVDRYTLAMSGVQNLDASFKYHVSVIQSPLPFRVGIDLSGTFDDFRFRIGKPKYRSVDVPVFSEVIDETRINLRESIQDIFRRGVDNAIRENRRNRFIEQRRRELGYKAAVDQQLDSLSASEQASLDSLSAAEASGTAGPSGTE</sequence>
<keyword evidence="1" id="KW-0472">Membrane</keyword>
<gene>
    <name evidence="2" type="ORF">IAC35_05500</name>
</gene>
<dbReference type="AlphaFoldDB" id="A0A9D1GP24"/>
<dbReference type="GO" id="GO:0005886">
    <property type="term" value="C:plasma membrane"/>
    <property type="evidence" value="ECO:0007669"/>
    <property type="project" value="TreeGrafter"/>
</dbReference>
<dbReference type="Proteomes" id="UP000886881">
    <property type="component" value="Unassembled WGS sequence"/>
</dbReference>
<dbReference type="PANTHER" id="PTHR30441:SF8">
    <property type="entry name" value="DUF748 DOMAIN-CONTAINING PROTEIN"/>
    <property type="match status" value="1"/>
</dbReference>
<evidence type="ECO:0008006" key="4">
    <source>
        <dbReference type="Google" id="ProtNLM"/>
    </source>
</evidence>
<keyword evidence="1" id="KW-0812">Transmembrane</keyword>
<dbReference type="InterPro" id="IPR052894">
    <property type="entry name" value="AsmA-related"/>
</dbReference>
<evidence type="ECO:0000313" key="3">
    <source>
        <dbReference type="Proteomes" id="UP000886881"/>
    </source>
</evidence>
<reference evidence="2" key="2">
    <citation type="journal article" date="2021" name="PeerJ">
        <title>Extensive microbial diversity within the chicken gut microbiome revealed by metagenomics and culture.</title>
        <authorList>
            <person name="Gilroy R."/>
            <person name="Ravi A."/>
            <person name="Getino M."/>
            <person name="Pursley I."/>
            <person name="Horton D.L."/>
            <person name="Alikhan N.F."/>
            <person name="Baker D."/>
            <person name="Gharbi K."/>
            <person name="Hall N."/>
            <person name="Watson M."/>
            <person name="Adriaenssens E.M."/>
            <person name="Foster-Nyarko E."/>
            <person name="Jarju S."/>
            <person name="Secka A."/>
            <person name="Antonio M."/>
            <person name="Oren A."/>
            <person name="Chaudhuri R.R."/>
            <person name="La Ragione R."/>
            <person name="Hildebrand F."/>
            <person name="Pallen M.J."/>
        </authorList>
    </citation>
    <scope>NUCLEOTIDE SEQUENCE</scope>
    <source>
        <strain evidence="2">ChiHecec2B26-709</strain>
    </source>
</reference>
<comment type="caution">
    <text evidence="2">The sequence shown here is derived from an EMBL/GenBank/DDBJ whole genome shotgun (WGS) entry which is preliminary data.</text>
</comment>
<reference evidence="2" key="1">
    <citation type="submission" date="2020-10" db="EMBL/GenBank/DDBJ databases">
        <authorList>
            <person name="Gilroy R."/>
        </authorList>
    </citation>
    <scope>NUCLEOTIDE SEQUENCE</scope>
    <source>
        <strain evidence="2">ChiHecec2B26-709</strain>
    </source>
</reference>
<dbReference type="PANTHER" id="PTHR30441">
    <property type="entry name" value="DUF748 DOMAIN-CONTAINING PROTEIN"/>
    <property type="match status" value="1"/>
</dbReference>
<accession>A0A9D1GP24</accession>
<evidence type="ECO:0000313" key="2">
    <source>
        <dbReference type="EMBL" id="HIT47294.1"/>
    </source>
</evidence>
<proteinExistence type="predicted"/>
<dbReference type="GO" id="GO:0090313">
    <property type="term" value="P:regulation of protein targeting to membrane"/>
    <property type="evidence" value="ECO:0007669"/>
    <property type="project" value="TreeGrafter"/>
</dbReference>
<feature type="transmembrane region" description="Helical" evidence="1">
    <location>
        <begin position="7"/>
        <end position="26"/>
    </location>
</feature>
<dbReference type="EMBL" id="DVLC01000105">
    <property type="protein sequence ID" value="HIT47294.1"/>
    <property type="molecule type" value="Genomic_DNA"/>
</dbReference>